<sequence length="216" mass="24856">MASPGSLYVTMQPEPGLPLEQFHEWYNNEHGPTRLKLPQIFTNGLRYRAVDGQEPTFLAAYDVTVMSHLETETYTCLRENRSQREAETIGQVDVKRYFWDRLLSKQSPSFVPIEQLTDEEAEGLELVAVQLTPKEPDNSVEEIKKWYGEEHIDMLSKVPGWLRSRLFMISSLEKGQPPRFLALHDYAKKHGVGGVEYQAAISTPRTKELYANHIYV</sequence>
<gene>
    <name evidence="1" type="ORF">ONZ43_g7747</name>
</gene>
<name>A0ACC2HPK6_9PEZI</name>
<organism evidence="1 2">
    <name type="scientific">Nemania bipapillata</name>
    <dbReference type="NCBI Taxonomy" id="110536"/>
    <lineage>
        <taxon>Eukaryota</taxon>
        <taxon>Fungi</taxon>
        <taxon>Dikarya</taxon>
        <taxon>Ascomycota</taxon>
        <taxon>Pezizomycotina</taxon>
        <taxon>Sordariomycetes</taxon>
        <taxon>Xylariomycetidae</taxon>
        <taxon>Xylariales</taxon>
        <taxon>Xylariaceae</taxon>
        <taxon>Nemania</taxon>
    </lineage>
</organism>
<protein>
    <submittedName>
        <fullName evidence="1">Uncharacterized protein</fullName>
    </submittedName>
</protein>
<keyword evidence="2" id="KW-1185">Reference proteome</keyword>
<proteinExistence type="predicted"/>
<dbReference type="Proteomes" id="UP001153334">
    <property type="component" value="Unassembled WGS sequence"/>
</dbReference>
<accession>A0ACC2HPK6</accession>
<evidence type="ECO:0000313" key="2">
    <source>
        <dbReference type="Proteomes" id="UP001153334"/>
    </source>
</evidence>
<reference evidence="1" key="1">
    <citation type="submission" date="2022-11" db="EMBL/GenBank/DDBJ databases">
        <title>Genome Sequence of Nemania bipapillata.</title>
        <authorList>
            <person name="Buettner E."/>
        </authorList>
    </citation>
    <scope>NUCLEOTIDE SEQUENCE</scope>
    <source>
        <strain evidence="1">CP14</strain>
    </source>
</reference>
<comment type="caution">
    <text evidence="1">The sequence shown here is derived from an EMBL/GenBank/DDBJ whole genome shotgun (WGS) entry which is preliminary data.</text>
</comment>
<dbReference type="EMBL" id="JAPESX010003595">
    <property type="protein sequence ID" value="KAJ8104658.1"/>
    <property type="molecule type" value="Genomic_DNA"/>
</dbReference>
<evidence type="ECO:0000313" key="1">
    <source>
        <dbReference type="EMBL" id="KAJ8104658.1"/>
    </source>
</evidence>